<keyword evidence="2 4" id="KW-0808">Transferase</keyword>
<keyword evidence="6" id="KW-1185">Reference proteome</keyword>
<dbReference type="GO" id="GO:0008176">
    <property type="term" value="F:tRNA (guanine(46)-N7)-methyltransferase activity"/>
    <property type="evidence" value="ECO:0007669"/>
    <property type="project" value="UniProtKB-EC"/>
</dbReference>
<dbReference type="RefSeq" id="WP_216488193.1">
    <property type="nucleotide sequence ID" value="NZ_JAHMHH010000001.1"/>
</dbReference>
<dbReference type="PROSITE" id="PS51625">
    <property type="entry name" value="SAM_MT_TRMB"/>
    <property type="match status" value="1"/>
</dbReference>
<proteinExistence type="inferred from homology"/>
<protein>
    <recommendedName>
        <fullName evidence="4">tRNA (guanine-N(7)-)-methyltransferase</fullName>
        <ecNumber evidence="4">2.1.1.33</ecNumber>
    </recommendedName>
    <alternativeName>
        <fullName evidence="4">tRNA (guanine(46)-N(7))-methyltransferase</fullName>
    </alternativeName>
    <alternativeName>
        <fullName evidence="4">tRNA(m7G46)-methyltransferase</fullName>
    </alternativeName>
</protein>
<feature type="binding site" evidence="4">
    <location>
        <position position="111"/>
    </location>
    <ligand>
        <name>substrate</name>
    </ligand>
</feature>
<accession>A0ABS6DPB7</accession>
<feature type="binding site" evidence="4">
    <location>
        <begin position="181"/>
        <end position="184"/>
    </location>
    <ligand>
        <name>substrate</name>
    </ligand>
</feature>
<evidence type="ECO:0000256" key="3">
    <source>
        <dbReference type="ARBA" id="ARBA00022691"/>
    </source>
</evidence>
<reference evidence="5" key="1">
    <citation type="submission" date="2021-06" db="EMBL/GenBank/DDBJ databases">
        <title>Novel Mycoplasma species detected in California sea lions (Zalophus californianus) from the USA.</title>
        <authorList>
            <person name="Volokhov D.V."/>
            <person name="Furtak V.A."/>
            <person name="Zagorodnyaya T.A."/>
        </authorList>
    </citation>
    <scope>NUCLEOTIDE SEQUENCE [LARGE SCALE GENOMIC DNA]</scope>
    <source>
        <strain evidence="5">CSL 5346</strain>
    </source>
</reference>
<comment type="similarity">
    <text evidence="4">Belongs to the class I-like SAM-binding methyltransferase superfamily. TrmB family.</text>
</comment>
<keyword evidence="1 4" id="KW-0489">Methyltransferase</keyword>
<feature type="binding site" evidence="4">
    <location>
        <position position="107"/>
    </location>
    <ligand>
        <name>S-adenosyl-L-methionine</name>
        <dbReference type="ChEBI" id="CHEBI:59789"/>
    </ligand>
</feature>
<gene>
    <name evidence="4 5" type="primary">trmB</name>
    <name evidence="5" type="ORF">KQ875_00025</name>
</gene>
<dbReference type="PANTHER" id="PTHR23417">
    <property type="entry name" value="3-DEOXY-D-MANNO-OCTULOSONIC-ACID TRANSFERASE/TRNA GUANINE-N 7 - -METHYLTRANSFERASE"/>
    <property type="match status" value="1"/>
</dbReference>
<keyword evidence="4" id="KW-0819">tRNA processing</keyword>
<comment type="caution">
    <text evidence="4">Lacks conserved residue(s) required for the propagation of feature annotation.</text>
</comment>
<comment type="function">
    <text evidence="4">Catalyzes the formation of N(7)-methylguanine at position 46 (m7G46) in tRNA.</text>
</comment>
<comment type="catalytic activity">
    <reaction evidence="4">
        <text>guanosine(46) in tRNA + S-adenosyl-L-methionine = N(7)-methylguanosine(46) in tRNA + S-adenosyl-L-homocysteine</text>
        <dbReference type="Rhea" id="RHEA:42708"/>
        <dbReference type="Rhea" id="RHEA-COMP:10188"/>
        <dbReference type="Rhea" id="RHEA-COMP:10189"/>
        <dbReference type="ChEBI" id="CHEBI:57856"/>
        <dbReference type="ChEBI" id="CHEBI:59789"/>
        <dbReference type="ChEBI" id="CHEBI:74269"/>
        <dbReference type="ChEBI" id="CHEBI:74480"/>
        <dbReference type="EC" id="2.1.1.33"/>
    </reaction>
</comment>
<dbReference type="HAMAP" id="MF_01057">
    <property type="entry name" value="tRNA_methyltr_TrmB"/>
    <property type="match status" value="1"/>
</dbReference>
<evidence type="ECO:0000256" key="4">
    <source>
        <dbReference type="HAMAP-Rule" id="MF_01057"/>
    </source>
</evidence>
<name>A0ABS6DPB7_9MOLU</name>
<dbReference type="InterPro" id="IPR003358">
    <property type="entry name" value="tRNA_(Gua-N-7)_MeTrfase_Trmb"/>
</dbReference>
<dbReference type="NCBIfam" id="TIGR00091">
    <property type="entry name" value="tRNA (guanosine(46)-N7)-methyltransferase TrmB"/>
    <property type="match status" value="1"/>
</dbReference>
<dbReference type="Proteomes" id="UP000718793">
    <property type="component" value="Unassembled WGS sequence"/>
</dbReference>
<evidence type="ECO:0000256" key="2">
    <source>
        <dbReference type="ARBA" id="ARBA00022679"/>
    </source>
</evidence>
<keyword evidence="3 4" id="KW-0949">S-adenosyl-L-methionine</keyword>
<comment type="pathway">
    <text evidence="4">tRNA modification; N(7)-methylguanine-tRNA biosynthesis.</text>
</comment>
<dbReference type="Pfam" id="PF02390">
    <property type="entry name" value="Methyltransf_4"/>
    <property type="match status" value="1"/>
</dbReference>
<evidence type="ECO:0000256" key="1">
    <source>
        <dbReference type="ARBA" id="ARBA00022603"/>
    </source>
</evidence>
<dbReference type="EC" id="2.1.1.33" evidence="4"/>
<dbReference type="NCBIfam" id="NF001080">
    <property type="entry name" value="PRK00121.2-2"/>
    <property type="match status" value="1"/>
</dbReference>
<feature type="binding site" evidence="4">
    <location>
        <position position="86"/>
    </location>
    <ligand>
        <name>S-adenosyl-L-methionine</name>
        <dbReference type="ChEBI" id="CHEBI:59789"/>
    </ligand>
</feature>
<feature type="binding site" evidence="4">
    <location>
        <position position="34"/>
    </location>
    <ligand>
        <name>S-adenosyl-L-methionine</name>
        <dbReference type="ChEBI" id="CHEBI:59789"/>
    </ligand>
</feature>
<evidence type="ECO:0000313" key="6">
    <source>
        <dbReference type="Proteomes" id="UP000718793"/>
    </source>
</evidence>
<evidence type="ECO:0000313" key="5">
    <source>
        <dbReference type="EMBL" id="MBU4691988.1"/>
    </source>
</evidence>
<dbReference type="InterPro" id="IPR055361">
    <property type="entry name" value="tRNA_methyltr_TrmB_bact"/>
</dbReference>
<sequence>MRLKFNKDAEGILNSSDKLLKERPITLNKKTYLEIGMGKGQMITQMALENPEINFIGWEKYSTIALYALKKIEKNNISNLKLIVDDAVNIEEILADKVDRIYLTFSDPWPKKRHAKRRLVHRNFLVKFSHILKPEGKIIFKTDNDLLYNFALEELEFLKANIIFQTTDLHNSEKNEINIPTEYEIKWSEKGKNINYVEFNFLK</sequence>
<feature type="binding site" evidence="4">
    <location>
        <position position="59"/>
    </location>
    <ligand>
        <name>S-adenosyl-L-methionine</name>
        <dbReference type="ChEBI" id="CHEBI:59789"/>
    </ligand>
</feature>
<organism evidence="5 6">
    <name type="scientific">Mycoplasma zalophi</name>
    <dbReference type="NCBI Taxonomy" id="191287"/>
    <lineage>
        <taxon>Bacteria</taxon>
        <taxon>Bacillati</taxon>
        <taxon>Mycoplasmatota</taxon>
        <taxon>Mollicutes</taxon>
        <taxon>Mycoplasmataceae</taxon>
        <taxon>Mycoplasma</taxon>
    </lineage>
</organism>
<dbReference type="PANTHER" id="PTHR23417:SF14">
    <property type="entry name" value="PENTACOTRIPEPTIDE-REPEAT REGION OF PRORP DOMAIN-CONTAINING PROTEIN"/>
    <property type="match status" value="1"/>
</dbReference>
<feature type="binding site" evidence="4">
    <location>
        <position position="143"/>
    </location>
    <ligand>
        <name>substrate</name>
    </ligand>
</feature>
<dbReference type="EMBL" id="JAHMHH010000001">
    <property type="protein sequence ID" value="MBU4691988.1"/>
    <property type="molecule type" value="Genomic_DNA"/>
</dbReference>
<comment type="caution">
    <text evidence="5">The sequence shown here is derived from an EMBL/GenBank/DDBJ whole genome shotgun (WGS) entry which is preliminary data.</text>
</comment>